<evidence type="ECO:0000313" key="5">
    <source>
        <dbReference type="Proteomes" id="UP001140513"/>
    </source>
</evidence>
<dbReference type="GO" id="GO:0046872">
    <property type="term" value="F:metal ion binding"/>
    <property type="evidence" value="ECO:0007669"/>
    <property type="project" value="UniProtKB-KW"/>
</dbReference>
<dbReference type="GO" id="GO:0044283">
    <property type="term" value="P:small molecule biosynthetic process"/>
    <property type="evidence" value="ECO:0007669"/>
    <property type="project" value="UniProtKB-ARBA"/>
</dbReference>
<accession>A0A9W8XNS3</accession>
<sequence>MPHSEHTSSPIADAFVDLPSFPDNVPTAPLLRISLAKLLQNDVDEQERCWRACCELGFFYLDLNTDDGSGEALLQNVEQLFEIMKGFFELPVEEKTKYDFADQGSYFGYKGYGKGIVDGKGTRDKNEFYNISKDDILNLSEQLPCPDTLNQHRPLFESYIRSSHSLCMLITSLLSSHLPLKPETRNSGGLESLHSLSTTSGDQIRFVKAPPQPHSSASVALGEHTDFGSVTILFNRLGGLQVRLPPSITPTPPSSSEPCSAVEKNLCQDGWTYVRPLPGHCIVNLGDALVKFSGGRLRSNIHRVVPPPGEQGKCERYSLVYFCRPGDDVVLRALVEGRGMGKREV</sequence>
<dbReference type="OrthoDB" id="288590at2759"/>
<dbReference type="GeneID" id="80907100"/>
<reference evidence="4" key="1">
    <citation type="submission" date="2022-10" db="EMBL/GenBank/DDBJ databases">
        <title>Tapping the CABI collections for fungal endophytes: first genome assemblies for Collariella, Neodidymelliopsis, Ascochyta clinopodiicola, Didymella pomorum, Didymosphaeria variabile, Neocosmospora piperis and Neocucurbitaria cava.</title>
        <authorList>
            <person name="Hill R."/>
        </authorList>
    </citation>
    <scope>NUCLEOTIDE SEQUENCE</scope>
    <source>
        <strain evidence="4">IMI 356815</strain>
    </source>
</reference>
<dbReference type="AlphaFoldDB" id="A0A9W8XNS3"/>
<dbReference type="InterPro" id="IPR026992">
    <property type="entry name" value="DIOX_N"/>
</dbReference>
<gene>
    <name evidence="4" type="ORF">N0V89_003570</name>
</gene>
<keyword evidence="2" id="KW-0408">Iron</keyword>
<organism evidence="4 5">
    <name type="scientific">Didymosphaeria variabile</name>
    <dbReference type="NCBI Taxonomy" id="1932322"/>
    <lineage>
        <taxon>Eukaryota</taxon>
        <taxon>Fungi</taxon>
        <taxon>Dikarya</taxon>
        <taxon>Ascomycota</taxon>
        <taxon>Pezizomycotina</taxon>
        <taxon>Dothideomycetes</taxon>
        <taxon>Pleosporomycetidae</taxon>
        <taxon>Pleosporales</taxon>
        <taxon>Massarineae</taxon>
        <taxon>Didymosphaeriaceae</taxon>
        <taxon>Didymosphaeria</taxon>
    </lineage>
</organism>
<protein>
    <recommendedName>
        <fullName evidence="3">Fe2OG dioxygenase domain-containing protein</fullName>
    </recommendedName>
</protein>
<comment type="similarity">
    <text evidence="1 2">Belongs to the iron/ascorbate-dependent oxidoreductase family.</text>
</comment>
<dbReference type="Pfam" id="PF14226">
    <property type="entry name" value="DIOX_N"/>
    <property type="match status" value="1"/>
</dbReference>
<feature type="domain" description="Fe2OG dioxygenase" evidence="3">
    <location>
        <begin position="200"/>
        <end position="325"/>
    </location>
</feature>
<dbReference type="SUPFAM" id="SSF51197">
    <property type="entry name" value="Clavaminate synthase-like"/>
    <property type="match status" value="1"/>
</dbReference>
<dbReference type="InterPro" id="IPR027443">
    <property type="entry name" value="IPNS-like_sf"/>
</dbReference>
<comment type="caution">
    <text evidence="4">The sequence shown here is derived from an EMBL/GenBank/DDBJ whole genome shotgun (WGS) entry which is preliminary data.</text>
</comment>
<dbReference type="Gene3D" id="2.60.120.330">
    <property type="entry name" value="B-lactam Antibiotic, Isopenicillin N Synthase, Chain"/>
    <property type="match status" value="1"/>
</dbReference>
<evidence type="ECO:0000313" key="4">
    <source>
        <dbReference type="EMBL" id="KAJ4355552.1"/>
    </source>
</evidence>
<dbReference type="EMBL" id="JAPEUX010000003">
    <property type="protein sequence ID" value="KAJ4355552.1"/>
    <property type="molecule type" value="Genomic_DNA"/>
</dbReference>
<evidence type="ECO:0000256" key="1">
    <source>
        <dbReference type="ARBA" id="ARBA00008056"/>
    </source>
</evidence>
<keyword evidence="2" id="KW-0479">Metal-binding</keyword>
<dbReference type="PANTHER" id="PTHR47990">
    <property type="entry name" value="2-OXOGLUTARATE (2OG) AND FE(II)-DEPENDENT OXYGENASE SUPERFAMILY PROTEIN-RELATED"/>
    <property type="match status" value="1"/>
</dbReference>
<dbReference type="GO" id="GO:0016491">
    <property type="term" value="F:oxidoreductase activity"/>
    <property type="evidence" value="ECO:0007669"/>
    <property type="project" value="UniProtKB-KW"/>
</dbReference>
<dbReference type="Pfam" id="PF03171">
    <property type="entry name" value="2OG-FeII_Oxy"/>
    <property type="match status" value="1"/>
</dbReference>
<dbReference type="InterPro" id="IPR050231">
    <property type="entry name" value="Iron_ascorbate_oxido_reductase"/>
</dbReference>
<dbReference type="Proteomes" id="UP001140513">
    <property type="component" value="Unassembled WGS sequence"/>
</dbReference>
<dbReference type="PROSITE" id="PS51471">
    <property type="entry name" value="FE2OG_OXY"/>
    <property type="match status" value="1"/>
</dbReference>
<proteinExistence type="inferred from homology"/>
<name>A0A9W8XNS3_9PLEO</name>
<evidence type="ECO:0000256" key="2">
    <source>
        <dbReference type="RuleBase" id="RU003682"/>
    </source>
</evidence>
<keyword evidence="5" id="KW-1185">Reference proteome</keyword>
<dbReference type="RefSeq" id="XP_056072678.1">
    <property type="nucleotide sequence ID" value="XM_056212370.1"/>
</dbReference>
<evidence type="ECO:0000259" key="3">
    <source>
        <dbReference type="PROSITE" id="PS51471"/>
    </source>
</evidence>
<keyword evidence="2" id="KW-0560">Oxidoreductase</keyword>
<dbReference type="InterPro" id="IPR005123">
    <property type="entry name" value="Oxoglu/Fe-dep_dioxygenase_dom"/>
</dbReference>
<dbReference type="InterPro" id="IPR044861">
    <property type="entry name" value="IPNS-like_FE2OG_OXY"/>
</dbReference>